<dbReference type="Gene3D" id="1.10.10.10">
    <property type="entry name" value="Winged helix-like DNA-binding domain superfamily/Winged helix DNA-binding domain"/>
    <property type="match status" value="1"/>
</dbReference>
<evidence type="ECO:0000313" key="1">
    <source>
        <dbReference type="EMBL" id="QWK90316.1"/>
    </source>
</evidence>
<gene>
    <name evidence="1" type="ORF">KM031_16110</name>
</gene>
<dbReference type="AlphaFoldDB" id="A0A975P7M7"/>
<reference evidence="1" key="1">
    <citation type="submission" date="2021-06" db="EMBL/GenBank/DDBJ databases">
        <title>Direct submission.</title>
        <authorList>
            <person name="Lee C.-S."/>
            <person name="Jin L."/>
        </authorList>
    </citation>
    <scope>NUCLEOTIDE SEQUENCE</scope>
    <source>
        <strain evidence="1">Con5</strain>
    </source>
</reference>
<dbReference type="EMBL" id="CP076361">
    <property type="protein sequence ID" value="QWK90316.1"/>
    <property type="molecule type" value="Genomic_DNA"/>
</dbReference>
<protein>
    <submittedName>
        <fullName evidence="1">LysR family transcriptional regulator</fullName>
    </submittedName>
</protein>
<dbReference type="SUPFAM" id="SSF46785">
    <property type="entry name" value="Winged helix' DNA-binding domain"/>
    <property type="match status" value="1"/>
</dbReference>
<keyword evidence="2" id="KW-1185">Reference proteome</keyword>
<proteinExistence type="predicted"/>
<sequence>MNSWDDYRYMIHLHRHRTMSAVARVLGSNVATVSRRIEKISEAYGFPVFFKRADGWEANPDMLPLLGIVDEFERKLHVESNNLRAGRSDQVARITIGCPDVVTSHVLLPGLRGDGDLPARTELNFLSRAFETGLGPCDIVLSYGRPEQGRLIARRAGHLTYRLYRHREAAPGSGWVALEPAVDGFGGIQIGWTHFGVPPVMRLPKLEHAADAMVKLRQSGPLPDVLASTRPDLEPIPHSQVYQADLWLKFHESRRGDLAIHRAADWIVGCFRALS</sequence>
<organism evidence="1 2">
    <name type="scientific">Gemmobacter fulvus</name>
    <dbReference type="NCBI Taxonomy" id="2840474"/>
    <lineage>
        <taxon>Bacteria</taxon>
        <taxon>Pseudomonadati</taxon>
        <taxon>Pseudomonadota</taxon>
        <taxon>Alphaproteobacteria</taxon>
        <taxon>Rhodobacterales</taxon>
        <taxon>Paracoccaceae</taxon>
        <taxon>Gemmobacter</taxon>
    </lineage>
</organism>
<name>A0A975P7M7_9RHOB</name>
<dbReference type="KEGG" id="gfu:KM031_16110"/>
<dbReference type="InterPro" id="IPR036390">
    <property type="entry name" value="WH_DNA-bd_sf"/>
</dbReference>
<dbReference type="InterPro" id="IPR036388">
    <property type="entry name" value="WH-like_DNA-bd_sf"/>
</dbReference>
<accession>A0A975P7M7</accession>
<evidence type="ECO:0000313" key="2">
    <source>
        <dbReference type="Proteomes" id="UP000679352"/>
    </source>
</evidence>
<dbReference type="Proteomes" id="UP000679352">
    <property type="component" value="Chromosome"/>
</dbReference>
<dbReference type="RefSeq" id="WP_215504436.1">
    <property type="nucleotide sequence ID" value="NZ_CP076361.1"/>
</dbReference>